<evidence type="ECO:0000313" key="7">
    <source>
        <dbReference type="Proteomes" id="UP000468443"/>
    </source>
</evidence>
<dbReference type="GO" id="GO:0003677">
    <property type="term" value="F:DNA binding"/>
    <property type="evidence" value="ECO:0007669"/>
    <property type="project" value="InterPro"/>
</dbReference>
<dbReference type="SUPFAM" id="SSF88946">
    <property type="entry name" value="Sigma2 domain of RNA polymerase sigma factors"/>
    <property type="match status" value="1"/>
</dbReference>
<dbReference type="AlphaFoldDB" id="A0A6P0UDK9"/>
<dbReference type="InterPro" id="IPR013325">
    <property type="entry name" value="RNA_pol_sigma_r2"/>
</dbReference>
<keyword evidence="7" id="KW-1185">Reference proteome</keyword>
<dbReference type="PANTHER" id="PTHR43133:SF45">
    <property type="entry name" value="RNA POLYMERASE ECF-TYPE SIGMA FACTOR"/>
    <property type="match status" value="1"/>
</dbReference>
<dbReference type="Gene3D" id="1.10.10.10">
    <property type="entry name" value="Winged helix-like DNA-binding domain superfamily/Winged helix DNA-binding domain"/>
    <property type="match status" value="1"/>
</dbReference>
<dbReference type="InterPro" id="IPR013249">
    <property type="entry name" value="RNA_pol_sigma70_r4_t2"/>
</dbReference>
<comment type="caution">
    <text evidence="6">The sequence shown here is derived from an EMBL/GenBank/DDBJ whole genome shotgun (WGS) entry which is preliminary data.</text>
</comment>
<reference evidence="6 7" key="1">
    <citation type="submission" date="2020-01" db="EMBL/GenBank/DDBJ databases">
        <title>Muriicola jejuensis KCTC 22299.</title>
        <authorList>
            <person name="Wang G."/>
        </authorList>
    </citation>
    <scope>NUCLEOTIDE SEQUENCE [LARGE SCALE GENOMIC DNA]</scope>
    <source>
        <strain evidence="6 7">KCTC 22299</strain>
    </source>
</reference>
<keyword evidence="3" id="KW-0731">Sigma factor</keyword>
<dbReference type="InterPro" id="IPR039425">
    <property type="entry name" value="RNA_pol_sigma-70-like"/>
</dbReference>
<keyword evidence="4" id="KW-0804">Transcription</keyword>
<evidence type="ECO:0000256" key="3">
    <source>
        <dbReference type="ARBA" id="ARBA00023082"/>
    </source>
</evidence>
<name>A0A6P0UDK9_9FLAO</name>
<dbReference type="InterPro" id="IPR013324">
    <property type="entry name" value="RNA_pol_sigma_r3/r4-like"/>
</dbReference>
<dbReference type="GO" id="GO:0016987">
    <property type="term" value="F:sigma factor activity"/>
    <property type="evidence" value="ECO:0007669"/>
    <property type="project" value="UniProtKB-KW"/>
</dbReference>
<evidence type="ECO:0000313" key="6">
    <source>
        <dbReference type="EMBL" id="NER11285.1"/>
    </source>
</evidence>
<keyword evidence="2" id="KW-0805">Transcription regulation</keyword>
<evidence type="ECO:0000256" key="4">
    <source>
        <dbReference type="ARBA" id="ARBA00023163"/>
    </source>
</evidence>
<dbReference type="Pfam" id="PF04542">
    <property type="entry name" value="Sigma70_r2"/>
    <property type="match status" value="1"/>
</dbReference>
<sequence length="162" mass="18874">MPEQEEFVRIIKENQGLIYKVAALYTEQKQDRNDLYQEIVFQLWKSFESFRAEAKISTWMYRIALNTAIGQLNKRKRRGREVGLEVLPQLVADHSSEILEERVKLLHSEIQNLNILEKGIILLLLEGKKYEEIAEITGLSATNVGTRISRIKEKLKSKMTNQ</sequence>
<evidence type="ECO:0000256" key="2">
    <source>
        <dbReference type="ARBA" id="ARBA00023015"/>
    </source>
</evidence>
<accession>A0A6P0UDK9</accession>
<dbReference type="InterPro" id="IPR014284">
    <property type="entry name" value="RNA_pol_sigma-70_dom"/>
</dbReference>
<comment type="similarity">
    <text evidence="1">Belongs to the sigma-70 factor family. ECF subfamily.</text>
</comment>
<organism evidence="6 7">
    <name type="scientific">Muriicola jejuensis</name>
    <dbReference type="NCBI Taxonomy" id="504488"/>
    <lineage>
        <taxon>Bacteria</taxon>
        <taxon>Pseudomonadati</taxon>
        <taxon>Bacteroidota</taxon>
        <taxon>Flavobacteriia</taxon>
        <taxon>Flavobacteriales</taxon>
        <taxon>Flavobacteriaceae</taxon>
        <taxon>Muriicola</taxon>
    </lineage>
</organism>
<dbReference type="PANTHER" id="PTHR43133">
    <property type="entry name" value="RNA POLYMERASE ECF-TYPE SIGMA FACTO"/>
    <property type="match status" value="1"/>
</dbReference>
<protein>
    <submittedName>
        <fullName evidence="6">Sigma-70 family RNA polymerase sigma factor</fullName>
    </submittedName>
</protein>
<dbReference type="RefSeq" id="WP_163693741.1">
    <property type="nucleotide sequence ID" value="NZ_FXTW01000003.1"/>
</dbReference>
<dbReference type="SUPFAM" id="SSF88659">
    <property type="entry name" value="Sigma3 and sigma4 domains of RNA polymerase sigma factors"/>
    <property type="match status" value="1"/>
</dbReference>
<feature type="domain" description="HTH luxR-type" evidence="5">
    <location>
        <begin position="127"/>
        <end position="154"/>
    </location>
</feature>
<dbReference type="InterPro" id="IPR036388">
    <property type="entry name" value="WH-like_DNA-bd_sf"/>
</dbReference>
<evidence type="ECO:0000256" key="1">
    <source>
        <dbReference type="ARBA" id="ARBA00010641"/>
    </source>
</evidence>
<dbReference type="Gene3D" id="1.10.1740.10">
    <property type="match status" value="1"/>
</dbReference>
<dbReference type="InterPro" id="IPR000792">
    <property type="entry name" value="Tscrpt_reg_LuxR_C"/>
</dbReference>
<dbReference type="GO" id="GO:0006352">
    <property type="term" value="P:DNA-templated transcription initiation"/>
    <property type="evidence" value="ECO:0007669"/>
    <property type="project" value="InterPro"/>
</dbReference>
<dbReference type="NCBIfam" id="TIGR02937">
    <property type="entry name" value="sigma70-ECF"/>
    <property type="match status" value="1"/>
</dbReference>
<gene>
    <name evidence="6" type="ORF">GWK09_12195</name>
</gene>
<dbReference type="EMBL" id="JAABOP010000004">
    <property type="protein sequence ID" value="NER11285.1"/>
    <property type="molecule type" value="Genomic_DNA"/>
</dbReference>
<dbReference type="InterPro" id="IPR007627">
    <property type="entry name" value="RNA_pol_sigma70_r2"/>
</dbReference>
<dbReference type="PROSITE" id="PS00622">
    <property type="entry name" value="HTH_LUXR_1"/>
    <property type="match status" value="1"/>
</dbReference>
<dbReference type="Pfam" id="PF08281">
    <property type="entry name" value="Sigma70_r4_2"/>
    <property type="match status" value="1"/>
</dbReference>
<proteinExistence type="inferred from homology"/>
<dbReference type="Proteomes" id="UP000468443">
    <property type="component" value="Unassembled WGS sequence"/>
</dbReference>
<evidence type="ECO:0000259" key="5">
    <source>
        <dbReference type="PROSITE" id="PS00622"/>
    </source>
</evidence>